<dbReference type="AlphaFoldDB" id="A0A163T8I4"/>
<proteinExistence type="predicted"/>
<dbReference type="Proteomes" id="UP000076447">
    <property type="component" value="Unassembled WGS sequence"/>
</dbReference>
<protein>
    <submittedName>
        <fullName evidence="1">Uncharacterized protein</fullName>
    </submittedName>
</protein>
<dbReference type="RefSeq" id="WP_068706607.1">
    <property type="nucleotide sequence ID" value="NZ_LRIE01000017.1"/>
</dbReference>
<dbReference type="STRING" id="43678.OJAG_00630"/>
<dbReference type="EMBL" id="LRIE01000017">
    <property type="protein sequence ID" value="KZM37230.1"/>
    <property type="molecule type" value="Genomic_DNA"/>
</dbReference>
<gene>
    <name evidence="1" type="ORF">OJAG_00630</name>
</gene>
<reference evidence="1 2" key="1">
    <citation type="submission" date="2016-01" db="EMBL/GenBank/DDBJ databases">
        <title>Genome sequence of Oerskovia enterophila VJag, an agar and cellulose degrading bacterium.</title>
        <authorList>
            <person name="Poehlein A."/>
            <person name="Jag V."/>
            <person name="Bengelsdorf F."/>
            <person name="Duerre P."/>
            <person name="Daniel R."/>
        </authorList>
    </citation>
    <scope>NUCLEOTIDE SEQUENCE [LARGE SCALE GENOMIC DNA]</scope>
    <source>
        <strain evidence="1 2">VJag</strain>
    </source>
</reference>
<dbReference type="PATRIC" id="fig|43678.3.peg.72"/>
<accession>A0A163T8I4</accession>
<evidence type="ECO:0000313" key="2">
    <source>
        <dbReference type="Proteomes" id="UP000076447"/>
    </source>
</evidence>
<organism evidence="1 2">
    <name type="scientific">Oerskovia enterophila</name>
    <dbReference type="NCBI Taxonomy" id="43678"/>
    <lineage>
        <taxon>Bacteria</taxon>
        <taxon>Bacillati</taxon>
        <taxon>Actinomycetota</taxon>
        <taxon>Actinomycetes</taxon>
        <taxon>Micrococcales</taxon>
        <taxon>Cellulomonadaceae</taxon>
        <taxon>Oerskovia</taxon>
    </lineage>
</organism>
<comment type="caution">
    <text evidence="1">The sequence shown here is derived from an EMBL/GenBank/DDBJ whole genome shotgun (WGS) entry which is preliminary data.</text>
</comment>
<name>A0A163T8I4_9CELL</name>
<sequence>MTSYRVSLVVGMLRPGASPEAVLPAAAAAARERTEVESYDLGIVSGEARVTVRYLAEDDDEAAETARAVRATAGSLVEVSGAVFTRRYGPRWHPVPGGIHR</sequence>
<evidence type="ECO:0000313" key="1">
    <source>
        <dbReference type="EMBL" id="KZM37230.1"/>
    </source>
</evidence>